<evidence type="ECO:0000313" key="3">
    <source>
        <dbReference type="EMBL" id="MBC5634961.1"/>
    </source>
</evidence>
<protein>
    <recommendedName>
        <fullName evidence="2">DUF5640 domain-containing protein</fullName>
    </recommendedName>
</protein>
<organism evidence="3 4">
    <name type="scientific">Parabacteroides hominis</name>
    <dbReference type="NCBI Taxonomy" id="2763057"/>
    <lineage>
        <taxon>Bacteria</taxon>
        <taxon>Pseudomonadati</taxon>
        <taxon>Bacteroidota</taxon>
        <taxon>Bacteroidia</taxon>
        <taxon>Bacteroidales</taxon>
        <taxon>Tannerellaceae</taxon>
        <taxon>Parabacteroides</taxon>
    </lineage>
</organism>
<dbReference type="EMBL" id="JACOOJ010000060">
    <property type="protein sequence ID" value="MBC5634961.1"/>
    <property type="molecule type" value="Genomic_DNA"/>
</dbReference>
<reference evidence="3 4" key="1">
    <citation type="submission" date="2020-08" db="EMBL/GenBank/DDBJ databases">
        <title>Genome public.</title>
        <authorList>
            <person name="Liu C."/>
            <person name="Sun Q."/>
        </authorList>
    </citation>
    <scope>NUCLEOTIDE SEQUENCE [LARGE SCALE GENOMIC DNA]</scope>
    <source>
        <strain evidence="3 4">NSJ-79</strain>
    </source>
</reference>
<sequence>MKTKFTYLLMIVMTMAMSLAFTSCGDDDDDKVIDESTITGLWYDTTDDTVSFDFKADGTGVFTTNSGTQNFKYTYSSSEKTLKLWYVDSTKVQNFTVQRTGNTLMLTQGSSVYVLEKK</sequence>
<feature type="domain" description="DUF5640" evidence="2">
    <location>
        <begin position="37"/>
        <end position="111"/>
    </location>
</feature>
<evidence type="ECO:0000313" key="4">
    <source>
        <dbReference type="Proteomes" id="UP000651475"/>
    </source>
</evidence>
<comment type="caution">
    <text evidence="3">The sequence shown here is derived from an EMBL/GenBank/DDBJ whole genome shotgun (WGS) entry which is preliminary data.</text>
</comment>
<keyword evidence="1" id="KW-0732">Signal</keyword>
<accession>A0ABR7DU48</accession>
<proteinExistence type="predicted"/>
<dbReference type="Pfam" id="PF18692">
    <property type="entry name" value="DUF5640"/>
    <property type="match status" value="1"/>
</dbReference>
<keyword evidence="4" id="KW-1185">Reference proteome</keyword>
<gene>
    <name evidence="3" type="ORF">H8S65_19670</name>
</gene>
<feature type="chain" id="PRO_5046422345" description="DUF5640 domain-containing protein" evidence="1">
    <location>
        <begin position="21"/>
        <end position="118"/>
    </location>
</feature>
<dbReference type="PROSITE" id="PS51257">
    <property type="entry name" value="PROKAR_LIPOPROTEIN"/>
    <property type="match status" value="1"/>
</dbReference>
<evidence type="ECO:0000259" key="2">
    <source>
        <dbReference type="Pfam" id="PF18692"/>
    </source>
</evidence>
<dbReference type="RefSeq" id="WP_186931523.1">
    <property type="nucleotide sequence ID" value="NZ_JACOOJ010000060.1"/>
</dbReference>
<name>A0ABR7DU48_9BACT</name>
<feature type="signal peptide" evidence="1">
    <location>
        <begin position="1"/>
        <end position="20"/>
    </location>
</feature>
<dbReference type="InterPro" id="IPR040984">
    <property type="entry name" value="DUF5640"/>
</dbReference>
<evidence type="ECO:0000256" key="1">
    <source>
        <dbReference type="SAM" id="SignalP"/>
    </source>
</evidence>
<dbReference type="Proteomes" id="UP000651475">
    <property type="component" value="Unassembled WGS sequence"/>
</dbReference>